<dbReference type="AlphaFoldDB" id="A0A4U9U8A4"/>
<accession>A0A4U9U8A4</accession>
<dbReference type="Proteomes" id="UP000308196">
    <property type="component" value="Chromosome"/>
</dbReference>
<dbReference type="EMBL" id="LR590484">
    <property type="protein sequence ID" value="VTR29196.1"/>
    <property type="molecule type" value="Genomic_DNA"/>
</dbReference>
<keyword evidence="4" id="KW-1185">Reference proteome</keyword>
<dbReference type="GeneID" id="78461187"/>
<dbReference type="RefSeq" id="WP_028070021.1">
    <property type="nucleotide sequence ID" value="NZ_CP141191.1"/>
</dbReference>
<proteinExistence type="predicted"/>
<gene>
    <name evidence="1" type="ORF">ABTW24_10485</name>
    <name evidence="2" type="ORF">NCTC11429_00370</name>
</gene>
<dbReference type="KEGG" id="stha:NCTC11429_00370"/>
<evidence type="ECO:0000313" key="2">
    <source>
        <dbReference type="EMBL" id="VTR29196.1"/>
    </source>
</evidence>
<reference evidence="2 3" key="1">
    <citation type="submission" date="2019-05" db="EMBL/GenBank/DDBJ databases">
        <authorList>
            <consortium name="Pathogen Informatics"/>
        </authorList>
    </citation>
    <scope>NUCLEOTIDE SEQUENCE [LARGE SCALE GENOMIC DNA]</scope>
    <source>
        <strain evidence="2 3">NCTC11429</strain>
    </source>
</reference>
<evidence type="ECO:0000313" key="4">
    <source>
        <dbReference type="Proteomes" id="UP001566204"/>
    </source>
</evidence>
<reference evidence="1 4" key="2">
    <citation type="submission" date="2024-06" db="EMBL/GenBank/DDBJ databases">
        <title>Soil Sphingobacterium thalpophilum.</title>
        <authorList>
            <person name="Yang J."/>
            <person name="Li J."/>
        </authorList>
    </citation>
    <scope>NUCLEOTIDE SEQUENCE [LARGE SCALE GENOMIC DNA]</scope>
    <source>
        <strain evidence="1 4">22g91tb</strain>
    </source>
</reference>
<evidence type="ECO:0000313" key="3">
    <source>
        <dbReference type="Proteomes" id="UP000308196"/>
    </source>
</evidence>
<dbReference type="STRING" id="1123265.GCA_000686625_03238"/>
<dbReference type="Proteomes" id="UP001566204">
    <property type="component" value="Unassembled WGS sequence"/>
</dbReference>
<protein>
    <submittedName>
        <fullName evidence="2">Uncharacterized protein</fullName>
    </submittedName>
</protein>
<evidence type="ECO:0000313" key="1">
    <source>
        <dbReference type="EMBL" id="MEZ0452024.1"/>
    </source>
</evidence>
<name>A0A4U9U8A4_9SPHI</name>
<sequence>MENRINKEVLEVPMDFRIACEAFGIQVADFLQLLIDHFAFVNVFAAEDSVYDLVAKGLAEAEDELEKMGGYKTNYSYEDSAGQCFPLYKQLFKLAMNRNYSWNAKRRRARKTIDKLFLIMSSKVKIRPTLYLDEETPIRLNRDFRIWSMIHNCPAIPVLNAIMQRVSLADLYARVHLDETEHNPILGLYLRVQSGYGDLADAGHINSLGFKNFLCDLQEFKMRYFLFYRLSDRIEIYRDRFLENYNEMNKTTIR</sequence>
<organism evidence="2 3">
    <name type="scientific">Sphingobacterium thalpophilum</name>
    <dbReference type="NCBI Taxonomy" id="259"/>
    <lineage>
        <taxon>Bacteria</taxon>
        <taxon>Pseudomonadati</taxon>
        <taxon>Bacteroidota</taxon>
        <taxon>Sphingobacteriia</taxon>
        <taxon>Sphingobacteriales</taxon>
        <taxon>Sphingobacteriaceae</taxon>
        <taxon>Sphingobacterium</taxon>
    </lineage>
</organism>
<dbReference type="EMBL" id="JBEOQB010000002">
    <property type="protein sequence ID" value="MEZ0452024.1"/>
    <property type="molecule type" value="Genomic_DNA"/>
</dbReference>